<dbReference type="SUPFAM" id="SSF55874">
    <property type="entry name" value="ATPase domain of HSP90 chaperone/DNA topoisomerase II/histidine kinase"/>
    <property type="match status" value="1"/>
</dbReference>
<reference evidence="10" key="1">
    <citation type="submission" date="2021-02" db="EMBL/GenBank/DDBJ databases">
        <title>Genomic Encyclopedia of Type Strains, Phase IV (KMG-V): Genome sequencing to study the core and pangenomes of soil and plant-associated prokaryotes.</title>
        <authorList>
            <person name="Whitman W."/>
        </authorList>
    </citation>
    <scope>NUCLEOTIDE SEQUENCE</scope>
    <source>
        <strain evidence="10">USDA 406</strain>
    </source>
</reference>
<dbReference type="GO" id="GO:0005524">
    <property type="term" value="F:ATP binding"/>
    <property type="evidence" value="ECO:0007669"/>
    <property type="project" value="UniProtKB-KW"/>
</dbReference>
<dbReference type="EC" id="2.7.13.3" evidence="2"/>
<dbReference type="GO" id="GO:0000156">
    <property type="term" value="F:phosphorelay response regulator activity"/>
    <property type="evidence" value="ECO:0007669"/>
    <property type="project" value="TreeGrafter"/>
</dbReference>
<evidence type="ECO:0000256" key="3">
    <source>
        <dbReference type="ARBA" id="ARBA00022553"/>
    </source>
</evidence>
<dbReference type="PANTHER" id="PTHR42878">
    <property type="entry name" value="TWO-COMPONENT HISTIDINE KINASE"/>
    <property type="match status" value="1"/>
</dbReference>
<dbReference type="InterPro" id="IPR029016">
    <property type="entry name" value="GAF-like_dom_sf"/>
</dbReference>
<dbReference type="PRINTS" id="PR00344">
    <property type="entry name" value="BCTRLSENSOR"/>
</dbReference>
<dbReference type="InterPro" id="IPR003018">
    <property type="entry name" value="GAF"/>
</dbReference>
<dbReference type="CDD" id="cd00075">
    <property type="entry name" value="HATPase"/>
    <property type="match status" value="1"/>
</dbReference>
<dbReference type="InterPro" id="IPR005467">
    <property type="entry name" value="His_kinase_dom"/>
</dbReference>
<comment type="caution">
    <text evidence="10">The sequence shown here is derived from an EMBL/GenBank/DDBJ whole genome shotgun (WGS) entry which is preliminary data.</text>
</comment>
<proteinExistence type="predicted"/>
<dbReference type="SUPFAM" id="SSF55781">
    <property type="entry name" value="GAF domain-like"/>
    <property type="match status" value="1"/>
</dbReference>
<sequence length="361" mass="39359">MGFAAVARVTEDRWVCCASRDHLNFGLSPGGELEVKSTICDEIRASREPVIIDNVSEDVIYCSHHTPAQYGLQSYISMPIILVDGSFFGTLCAIDPKPNKLSTPETIETFRLFAELIATHLNVLDRLKSNEAVLSDERKTSELREQFIAVLGHDLRNPLASIAAGARLLLPKVNGEAQAIEILGMMQKSISRITSLVDNIMDFARGRLGAGISLDRSPQSVEPIMAQVIEELRSINPDRKIDADLRLTDKVNCDGPRIGQLFSNLLANAVTHGLPDRPIFVEATTHAGEFELSISNSGKAIPPGTMAKLFQPFYRGEVRKSLQGLGLGLFISSEIAKAHGGSLAAASDARETCFTFRMPLD</sequence>
<evidence type="ECO:0000313" key="10">
    <source>
        <dbReference type="EMBL" id="MBP1294218.1"/>
    </source>
</evidence>
<keyword evidence="8" id="KW-0902">Two-component regulatory system</keyword>
<dbReference type="PROSITE" id="PS50109">
    <property type="entry name" value="HIS_KIN"/>
    <property type="match status" value="1"/>
</dbReference>
<name>A0A8I2C4Q8_BRAEL</name>
<evidence type="ECO:0000256" key="8">
    <source>
        <dbReference type="ARBA" id="ARBA00023012"/>
    </source>
</evidence>
<comment type="catalytic activity">
    <reaction evidence="1">
        <text>ATP + protein L-histidine = ADP + protein N-phospho-L-histidine.</text>
        <dbReference type="EC" id="2.7.13.3"/>
    </reaction>
</comment>
<evidence type="ECO:0000256" key="5">
    <source>
        <dbReference type="ARBA" id="ARBA00022741"/>
    </source>
</evidence>
<evidence type="ECO:0000313" key="11">
    <source>
        <dbReference type="Proteomes" id="UP000673383"/>
    </source>
</evidence>
<dbReference type="EMBL" id="JAFICZ010000001">
    <property type="protein sequence ID" value="MBP1294218.1"/>
    <property type="molecule type" value="Genomic_DNA"/>
</dbReference>
<dbReference type="PANTHER" id="PTHR42878:SF7">
    <property type="entry name" value="SENSOR HISTIDINE KINASE GLRK"/>
    <property type="match status" value="1"/>
</dbReference>
<keyword evidence="3" id="KW-0597">Phosphoprotein</keyword>
<dbReference type="SMART" id="SM00388">
    <property type="entry name" value="HisKA"/>
    <property type="match status" value="1"/>
</dbReference>
<keyword evidence="7" id="KW-0067">ATP-binding</keyword>
<dbReference type="GO" id="GO:0000155">
    <property type="term" value="F:phosphorelay sensor kinase activity"/>
    <property type="evidence" value="ECO:0007669"/>
    <property type="project" value="InterPro"/>
</dbReference>
<dbReference type="Gene3D" id="3.30.565.10">
    <property type="entry name" value="Histidine kinase-like ATPase, C-terminal domain"/>
    <property type="match status" value="1"/>
</dbReference>
<evidence type="ECO:0000256" key="1">
    <source>
        <dbReference type="ARBA" id="ARBA00000085"/>
    </source>
</evidence>
<dbReference type="Pfam" id="PF02518">
    <property type="entry name" value="HATPase_c"/>
    <property type="match status" value="1"/>
</dbReference>
<evidence type="ECO:0000256" key="2">
    <source>
        <dbReference type="ARBA" id="ARBA00012438"/>
    </source>
</evidence>
<protein>
    <recommendedName>
        <fullName evidence="2">histidine kinase</fullName>
        <ecNumber evidence="2">2.7.13.3</ecNumber>
    </recommendedName>
</protein>
<dbReference type="InterPro" id="IPR003661">
    <property type="entry name" value="HisK_dim/P_dom"/>
</dbReference>
<dbReference type="InterPro" id="IPR036097">
    <property type="entry name" value="HisK_dim/P_sf"/>
</dbReference>
<dbReference type="SUPFAM" id="SSF47384">
    <property type="entry name" value="Homodimeric domain of signal transducing histidine kinase"/>
    <property type="match status" value="1"/>
</dbReference>
<dbReference type="Pfam" id="PF00512">
    <property type="entry name" value="HisKA"/>
    <property type="match status" value="1"/>
</dbReference>
<evidence type="ECO:0000259" key="9">
    <source>
        <dbReference type="PROSITE" id="PS50109"/>
    </source>
</evidence>
<evidence type="ECO:0000256" key="7">
    <source>
        <dbReference type="ARBA" id="ARBA00022840"/>
    </source>
</evidence>
<dbReference type="Pfam" id="PF01590">
    <property type="entry name" value="GAF"/>
    <property type="match status" value="1"/>
</dbReference>
<accession>A0A8I2C4Q8</accession>
<dbReference type="GO" id="GO:0030295">
    <property type="term" value="F:protein kinase activator activity"/>
    <property type="evidence" value="ECO:0007669"/>
    <property type="project" value="TreeGrafter"/>
</dbReference>
<gene>
    <name evidence="10" type="ORF">JOH49_003971</name>
</gene>
<dbReference type="InterPro" id="IPR036890">
    <property type="entry name" value="HATPase_C_sf"/>
</dbReference>
<evidence type="ECO:0000256" key="6">
    <source>
        <dbReference type="ARBA" id="ARBA00022777"/>
    </source>
</evidence>
<dbReference type="Gene3D" id="1.10.287.130">
    <property type="match status" value="1"/>
</dbReference>
<feature type="domain" description="Histidine kinase" evidence="9">
    <location>
        <begin position="150"/>
        <end position="361"/>
    </location>
</feature>
<dbReference type="Proteomes" id="UP000673383">
    <property type="component" value="Unassembled WGS sequence"/>
</dbReference>
<keyword evidence="4" id="KW-0808">Transferase</keyword>
<dbReference type="InterPro" id="IPR004358">
    <property type="entry name" value="Sig_transdc_His_kin-like_C"/>
</dbReference>
<keyword evidence="5" id="KW-0547">Nucleotide-binding</keyword>
<dbReference type="CDD" id="cd00082">
    <property type="entry name" value="HisKA"/>
    <property type="match status" value="1"/>
</dbReference>
<dbReference type="Gene3D" id="3.30.450.40">
    <property type="match status" value="1"/>
</dbReference>
<dbReference type="InterPro" id="IPR050351">
    <property type="entry name" value="BphY/WalK/GraS-like"/>
</dbReference>
<dbReference type="SMART" id="SM00387">
    <property type="entry name" value="HATPase_c"/>
    <property type="match status" value="1"/>
</dbReference>
<keyword evidence="6 10" id="KW-0418">Kinase</keyword>
<dbReference type="AlphaFoldDB" id="A0A8I2C4Q8"/>
<dbReference type="InterPro" id="IPR003594">
    <property type="entry name" value="HATPase_dom"/>
</dbReference>
<dbReference type="GO" id="GO:0007234">
    <property type="term" value="P:osmosensory signaling via phosphorelay pathway"/>
    <property type="evidence" value="ECO:0007669"/>
    <property type="project" value="TreeGrafter"/>
</dbReference>
<organism evidence="10 11">
    <name type="scientific">Bradyrhizobium elkanii</name>
    <dbReference type="NCBI Taxonomy" id="29448"/>
    <lineage>
        <taxon>Bacteria</taxon>
        <taxon>Pseudomonadati</taxon>
        <taxon>Pseudomonadota</taxon>
        <taxon>Alphaproteobacteria</taxon>
        <taxon>Hyphomicrobiales</taxon>
        <taxon>Nitrobacteraceae</taxon>
        <taxon>Bradyrhizobium</taxon>
    </lineage>
</organism>
<evidence type="ECO:0000256" key="4">
    <source>
        <dbReference type="ARBA" id="ARBA00022679"/>
    </source>
</evidence>